<dbReference type="InterPro" id="IPR036705">
    <property type="entry name" value="Ribosyl_crysJ1_sf"/>
</dbReference>
<evidence type="ECO:0000313" key="1">
    <source>
        <dbReference type="EMBL" id="GGD78308.1"/>
    </source>
</evidence>
<dbReference type="RefSeq" id="WP_188994291.1">
    <property type="nucleotide sequence ID" value="NZ_BMHP01000003.1"/>
</dbReference>
<reference evidence="1" key="1">
    <citation type="journal article" date="2014" name="Int. J. Syst. Evol. Microbiol.">
        <title>Complete genome sequence of Corynebacterium casei LMG S-19264T (=DSM 44701T), isolated from a smear-ripened cheese.</title>
        <authorList>
            <consortium name="US DOE Joint Genome Institute (JGI-PGF)"/>
            <person name="Walter F."/>
            <person name="Albersmeier A."/>
            <person name="Kalinowski J."/>
            <person name="Ruckert C."/>
        </authorList>
    </citation>
    <scope>NUCLEOTIDE SEQUENCE</scope>
    <source>
        <strain evidence="1">CGMCC 1.15178</strain>
    </source>
</reference>
<protein>
    <recommendedName>
        <fullName evidence="3">ADP-ribosylglycohydrolase family protein</fullName>
    </recommendedName>
</protein>
<dbReference type="Gene3D" id="1.10.4080.10">
    <property type="entry name" value="ADP-ribosylation/Crystallin J1"/>
    <property type="match status" value="1"/>
</dbReference>
<reference evidence="1" key="2">
    <citation type="submission" date="2020-09" db="EMBL/GenBank/DDBJ databases">
        <authorList>
            <person name="Sun Q."/>
            <person name="Zhou Y."/>
        </authorList>
    </citation>
    <scope>NUCLEOTIDE SEQUENCE</scope>
    <source>
        <strain evidence="1">CGMCC 1.15178</strain>
    </source>
</reference>
<comment type="caution">
    <text evidence="1">The sequence shown here is derived from an EMBL/GenBank/DDBJ whole genome shotgun (WGS) entry which is preliminary data.</text>
</comment>
<evidence type="ECO:0008006" key="3">
    <source>
        <dbReference type="Google" id="ProtNLM"/>
    </source>
</evidence>
<dbReference type="SUPFAM" id="SSF101478">
    <property type="entry name" value="ADP-ribosylglycohydrolase"/>
    <property type="match status" value="1"/>
</dbReference>
<evidence type="ECO:0000313" key="2">
    <source>
        <dbReference type="Proteomes" id="UP000612456"/>
    </source>
</evidence>
<proteinExistence type="predicted"/>
<name>A0A916Z5Z5_9BACL</name>
<accession>A0A916Z5Z5</accession>
<organism evidence="1 2">
    <name type="scientific">Paenibacillus nasutitermitis</name>
    <dbReference type="NCBI Taxonomy" id="1652958"/>
    <lineage>
        <taxon>Bacteria</taxon>
        <taxon>Bacillati</taxon>
        <taxon>Bacillota</taxon>
        <taxon>Bacilli</taxon>
        <taxon>Bacillales</taxon>
        <taxon>Paenibacillaceae</taxon>
        <taxon>Paenibacillus</taxon>
    </lineage>
</organism>
<gene>
    <name evidence="1" type="ORF">GCM10010911_40430</name>
</gene>
<keyword evidence="2" id="KW-1185">Reference proteome</keyword>
<dbReference type="Proteomes" id="UP000612456">
    <property type="component" value="Unassembled WGS sequence"/>
</dbReference>
<dbReference type="Pfam" id="PF03747">
    <property type="entry name" value="ADP_ribosyl_GH"/>
    <property type="match status" value="1"/>
</dbReference>
<dbReference type="EMBL" id="BMHP01000003">
    <property type="protein sequence ID" value="GGD78308.1"/>
    <property type="molecule type" value="Genomic_DNA"/>
</dbReference>
<dbReference type="InterPro" id="IPR005502">
    <property type="entry name" value="Ribosyl_crysJ1"/>
</dbReference>
<dbReference type="AlphaFoldDB" id="A0A916Z5Z5"/>
<sequence>MRTIHYENYLDKVFGAWIGKSIAGTIGAPYEGRKELFDYDYDPKAIQEMFPNDDLDLQVLWLDVMERKGIHIDSFDLAEAFYNQVPYAPGEYAFFKKNFARGIHPPLSGSFNNRYYVNGMGCPIRSEIWACIAPGNASLAAAYAQKDGVLDHEGDSVYMEQFWAAVEAEAFFESDLDRLFELGASWLPPKTRIAQLVEDTLAWSKAETDWRRVREWIIRDYGHPDCTNLYQNTGFTLLALIHGKGEFIDTTMIALNCGYDTDCSCATAGALLGIIQGAQYLIDTYQFYDTSYKLSIDLTRPSLDLRSLAIDTCRAGLTVAVELNREVEIIDAPPWEPLPAGLPRNFHVEIDYRGVPAIGVGEKRNIVIKIRKYAPQVADTELELALRGPEGWQVDFQPRNVNVTADGLELACCVTVPAELPILMDQNLFELSMKGGQVSQQFTFGIAGAAVWQVYGPFWENVWTPAPTELGEWYYKGLEESYPDADERTDIIRQFHLNARTDGTKDYLPSAPEPVTRQTFEDLVDVADLIGYQGPCVVYAQRQLYSPKDQTVHLLVGHTDAYEVWINGECVSKSDQVDWWTTENRHHSNITLRAGQNTLLLKCIRRGAHASYSMNFSEKGSCMPLVFDLGSYV</sequence>